<dbReference type="AlphaFoldDB" id="A0A1V5MJ59"/>
<dbReference type="Proteomes" id="UP000485484">
    <property type="component" value="Unassembled WGS sequence"/>
</dbReference>
<protein>
    <submittedName>
        <fullName evidence="1">Uncharacterized protein</fullName>
    </submittedName>
</protein>
<comment type="caution">
    <text evidence="1">The sequence shown here is derived from an EMBL/GenBank/DDBJ whole genome shotgun (WGS) entry which is preliminary data.</text>
</comment>
<sequence>MKMTSGAKIPITPKYLMKRFLFQSVWKIPGEVLWPKPPPKRPMVHSIHINGMPSSSSAMK</sequence>
<gene>
    <name evidence="1" type="ORF">BWY73_00403</name>
</gene>
<evidence type="ECO:0000313" key="1">
    <source>
        <dbReference type="EMBL" id="OPZ93284.1"/>
    </source>
</evidence>
<proteinExistence type="predicted"/>
<accession>A0A1V5MJ59</accession>
<name>A0A1V5MJ59_UNCT6</name>
<organism evidence="1">
    <name type="scientific">candidate division TA06 bacterium ADurb.Bin417</name>
    <dbReference type="NCBI Taxonomy" id="1852828"/>
    <lineage>
        <taxon>Bacteria</taxon>
        <taxon>Bacteria division TA06</taxon>
    </lineage>
</organism>
<dbReference type="EMBL" id="MWAK01000033">
    <property type="protein sequence ID" value="OPZ93284.1"/>
    <property type="molecule type" value="Genomic_DNA"/>
</dbReference>
<reference evidence="1" key="1">
    <citation type="submission" date="2017-02" db="EMBL/GenBank/DDBJ databases">
        <title>Delving into the versatile metabolic prowess of the omnipresent phylum Bacteroidetes.</title>
        <authorList>
            <person name="Nobu M.K."/>
            <person name="Mei R."/>
            <person name="Narihiro T."/>
            <person name="Kuroda K."/>
            <person name="Liu W.-T."/>
        </authorList>
    </citation>
    <scope>NUCLEOTIDE SEQUENCE</scope>
    <source>
        <strain evidence="1">ADurb.Bin417</strain>
    </source>
</reference>